<dbReference type="AlphaFoldDB" id="A0A381ZKJ1"/>
<organism evidence="1">
    <name type="scientific">marine metagenome</name>
    <dbReference type="NCBI Taxonomy" id="408172"/>
    <lineage>
        <taxon>unclassified sequences</taxon>
        <taxon>metagenomes</taxon>
        <taxon>ecological metagenomes</taxon>
    </lineage>
</organism>
<name>A0A381ZKJ1_9ZZZZ</name>
<proteinExistence type="predicted"/>
<gene>
    <name evidence="1" type="ORF">METZ01_LOCUS142543</name>
</gene>
<dbReference type="EMBL" id="UINC01021660">
    <property type="protein sequence ID" value="SVA89689.1"/>
    <property type="molecule type" value="Genomic_DNA"/>
</dbReference>
<sequence length="206" mass="21268">MKIEQKLMIGMSACIFLIAVLETGTIQLNPNEARAQSEFFGMVLERNGEKAYIPVGGLVVATNKQDPGSHLSGKLIGLSTDGIIIQDPDDGKSIQIPVNKISSIYHGKYFKGAGQNIKEHMRWGTNLALTGGLAGALVGGIMGGACGGNVEGIFAFAVAGGVVGAAATGAVTLPASVLTGLAQATIEKGQAVKYVIGPDDWQTLLE</sequence>
<accession>A0A381ZKJ1</accession>
<evidence type="ECO:0000313" key="1">
    <source>
        <dbReference type="EMBL" id="SVA89689.1"/>
    </source>
</evidence>
<reference evidence="1" key="1">
    <citation type="submission" date="2018-05" db="EMBL/GenBank/DDBJ databases">
        <authorList>
            <person name="Lanie J.A."/>
            <person name="Ng W.-L."/>
            <person name="Kazmierczak K.M."/>
            <person name="Andrzejewski T.M."/>
            <person name="Davidsen T.M."/>
            <person name="Wayne K.J."/>
            <person name="Tettelin H."/>
            <person name="Glass J.I."/>
            <person name="Rusch D."/>
            <person name="Podicherti R."/>
            <person name="Tsui H.-C.T."/>
            <person name="Winkler M.E."/>
        </authorList>
    </citation>
    <scope>NUCLEOTIDE SEQUENCE</scope>
</reference>
<protein>
    <submittedName>
        <fullName evidence="1">Uncharacterized protein</fullName>
    </submittedName>
</protein>